<comment type="function">
    <text evidence="1">Needed for flagellar regrowth and assembly.</text>
</comment>
<comment type="similarity">
    <text evidence="2">Belongs to the FliH family.</text>
</comment>
<dbReference type="InterPro" id="IPR051472">
    <property type="entry name" value="T3SS_Stator/FliH"/>
</dbReference>
<evidence type="ECO:0000256" key="1">
    <source>
        <dbReference type="ARBA" id="ARBA00003041"/>
    </source>
</evidence>
<feature type="compositionally biased region" description="Low complexity" evidence="8">
    <location>
        <begin position="42"/>
        <end position="52"/>
    </location>
</feature>
<dbReference type="KEGG" id="vcw:GJQ55_09565"/>
<feature type="domain" description="Flagellar assembly protein FliH/Type III secretion system HrpE" evidence="9">
    <location>
        <begin position="140"/>
        <end position="261"/>
    </location>
</feature>
<dbReference type="Pfam" id="PF02108">
    <property type="entry name" value="FliH"/>
    <property type="match status" value="1"/>
</dbReference>
<dbReference type="GO" id="GO:0044781">
    <property type="term" value="P:bacterial-type flagellum organization"/>
    <property type="evidence" value="ECO:0007669"/>
    <property type="project" value="UniProtKB-KW"/>
</dbReference>
<dbReference type="GO" id="GO:0015031">
    <property type="term" value="P:protein transport"/>
    <property type="evidence" value="ECO:0007669"/>
    <property type="project" value="UniProtKB-KW"/>
</dbReference>
<dbReference type="RefSeq" id="WP_228344751.1">
    <property type="nucleotide sequence ID" value="NZ_CP046056.1"/>
</dbReference>
<evidence type="ECO:0000259" key="9">
    <source>
        <dbReference type="Pfam" id="PF02108"/>
    </source>
</evidence>
<dbReference type="GO" id="GO:0005829">
    <property type="term" value="C:cytosol"/>
    <property type="evidence" value="ECO:0007669"/>
    <property type="project" value="TreeGrafter"/>
</dbReference>
<dbReference type="InterPro" id="IPR018035">
    <property type="entry name" value="Flagellar_FliH/T3SS_HrpE"/>
</dbReference>
<gene>
    <name evidence="10" type="ORF">GJQ55_09565</name>
</gene>
<keyword evidence="4" id="KW-0813">Transport</keyword>
<evidence type="ECO:0000256" key="8">
    <source>
        <dbReference type="SAM" id="MobiDB-lite"/>
    </source>
</evidence>
<feature type="compositionally biased region" description="Acidic residues" evidence="8">
    <location>
        <begin position="298"/>
        <end position="319"/>
    </location>
</feature>
<evidence type="ECO:0000313" key="11">
    <source>
        <dbReference type="Proteomes" id="UP000596074"/>
    </source>
</evidence>
<keyword evidence="6" id="KW-0653">Protein transport</keyword>
<keyword evidence="7" id="KW-1006">Bacterial flagellum protein export</keyword>
<evidence type="ECO:0000256" key="7">
    <source>
        <dbReference type="ARBA" id="ARBA00023225"/>
    </source>
</evidence>
<evidence type="ECO:0000313" key="10">
    <source>
        <dbReference type="EMBL" id="QQD24691.1"/>
    </source>
</evidence>
<dbReference type="PANTHER" id="PTHR34982">
    <property type="entry name" value="YOP PROTEINS TRANSLOCATION PROTEIN L"/>
    <property type="match status" value="1"/>
</dbReference>
<evidence type="ECO:0000256" key="5">
    <source>
        <dbReference type="ARBA" id="ARBA00022795"/>
    </source>
</evidence>
<dbReference type="PANTHER" id="PTHR34982:SF1">
    <property type="entry name" value="FLAGELLAR ASSEMBLY PROTEIN FLIH"/>
    <property type="match status" value="1"/>
</dbReference>
<organism evidence="10 11">
    <name type="scientific">Venatoribacter cucullus</name>
    <dbReference type="NCBI Taxonomy" id="2661630"/>
    <lineage>
        <taxon>Bacteria</taxon>
        <taxon>Pseudomonadati</taxon>
        <taxon>Pseudomonadota</taxon>
        <taxon>Gammaproteobacteria</taxon>
        <taxon>Oceanospirillales</taxon>
        <taxon>Oceanospirillaceae</taxon>
        <taxon>Venatoribacter</taxon>
    </lineage>
</organism>
<sequence>MTEIRQEHHHPIRAEDARDVKLWRLPYWTEPPAWEAEKAEQEAAQQAAARQAVTDEQGEPLAFPTAEELENIRREAYNDGLEQGLVEGRQQGHKEGFEAGRTEGYDAAFAEGRQAGYDEGLQQGNEAGRLKAQADTNLVVTRLQRIAATLHSHLEQRDQQLPEVLAALVAGICSRVLDEELRDGAVNILQFVQRALAELPGGEKDIRVVIGPDDARHLQNSLELTGTEMHYRVDDKLPAGSCRVETEHSLVEYSSQDYLNQLLDNVLTQMMQQSVTFPDTDEQAQWEEPLAPTPAEPVAEEPVAEEPVAEEPVAEEPVAEEPAAAEPAAEEPAAEEPAAAPDHPHEPQ</sequence>
<reference evidence="10 11" key="1">
    <citation type="submission" date="2019-11" db="EMBL/GenBank/DDBJ databases">
        <title>Venatorbacter sp. nov. a predator of Campylobacter and other Gram-negative bacteria.</title>
        <authorList>
            <person name="Saeedi A."/>
            <person name="Cummings N.J."/>
            <person name="Connerton I.F."/>
            <person name="Connerton P.L."/>
        </authorList>
    </citation>
    <scope>NUCLEOTIDE SEQUENCE [LARGE SCALE GENOMIC DNA]</scope>
    <source>
        <strain evidence="10">XL5</strain>
    </source>
</reference>
<feature type="region of interest" description="Disordered" evidence="8">
    <location>
        <begin position="278"/>
        <end position="348"/>
    </location>
</feature>
<protein>
    <recommendedName>
        <fullName evidence="3">Flagellar assembly protein FliH</fullName>
    </recommendedName>
</protein>
<proteinExistence type="inferred from homology"/>
<keyword evidence="5" id="KW-1005">Bacterial flagellum biogenesis</keyword>
<evidence type="ECO:0000256" key="6">
    <source>
        <dbReference type="ARBA" id="ARBA00022927"/>
    </source>
</evidence>
<feature type="region of interest" description="Disordered" evidence="8">
    <location>
        <begin position="36"/>
        <end position="62"/>
    </location>
</feature>
<evidence type="ECO:0000256" key="3">
    <source>
        <dbReference type="ARBA" id="ARBA00016507"/>
    </source>
</evidence>
<evidence type="ECO:0000256" key="4">
    <source>
        <dbReference type="ARBA" id="ARBA00022448"/>
    </source>
</evidence>
<evidence type="ECO:0000256" key="2">
    <source>
        <dbReference type="ARBA" id="ARBA00006602"/>
    </source>
</evidence>
<accession>A0A9X7YPG2</accession>
<dbReference type="EMBL" id="CP046056">
    <property type="protein sequence ID" value="QQD24691.1"/>
    <property type="molecule type" value="Genomic_DNA"/>
</dbReference>
<name>A0A9X7YPG2_9GAMM</name>
<dbReference type="Proteomes" id="UP000596074">
    <property type="component" value="Chromosome"/>
</dbReference>
<dbReference type="AlphaFoldDB" id="A0A9X7YPG2"/>
<keyword evidence="11" id="KW-1185">Reference proteome</keyword>